<evidence type="ECO:0000259" key="1">
    <source>
        <dbReference type="Pfam" id="PF11645"/>
    </source>
</evidence>
<gene>
    <name evidence="2" type="ORF">GCM10009030_21800</name>
</gene>
<reference evidence="2" key="1">
    <citation type="journal article" date="2014" name="Int. J. Syst. Evol. Microbiol.">
        <title>Complete genome sequence of Corynebacterium casei LMG S-19264T (=DSM 44701T), isolated from a smear-ripened cheese.</title>
        <authorList>
            <consortium name="US DOE Joint Genome Institute (JGI-PGF)"/>
            <person name="Walter F."/>
            <person name="Albersmeier A."/>
            <person name="Kalinowski J."/>
            <person name="Ruckert C."/>
        </authorList>
    </citation>
    <scope>NUCLEOTIDE SEQUENCE</scope>
    <source>
        <strain evidence="2">JCM 17820</strain>
    </source>
</reference>
<sequence>MGRNQGHVDGELAEFAVAAALVSNGCRVSYTHGEYKYDLVADADDELLRVQVKKANRDTDTPWKYRLFTDQYDEGQVDLFAGYIPESGETFYATADEVGSEFRINAKSGEEMNEHNRDLAKLVGEYTFERAVSRLRENELTEGGT</sequence>
<keyword evidence="3" id="KW-1185">Reference proteome</keyword>
<evidence type="ECO:0000313" key="2">
    <source>
        <dbReference type="EMBL" id="GGN94934.1"/>
    </source>
</evidence>
<evidence type="ECO:0000313" key="3">
    <source>
        <dbReference type="Proteomes" id="UP000605784"/>
    </source>
</evidence>
<accession>A0A830GME1</accession>
<dbReference type="SUPFAM" id="SSF52980">
    <property type="entry name" value="Restriction endonuclease-like"/>
    <property type="match status" value="1"/>
</dbReference>
<dbReference type="GO" id="GO:0003676">
    <property type="term" value="F:nucleic acid binding"/>
    <property type="evidence" value="ECO:0007669"/>
    <property type="project" value="InterPro"/>
</dbReference>
<dbReference type="Pfam" id="PF11645">
    <property type="entry name" value="PDDEXK_5"/>
    <property type="match status" value="1"/>
</dbReference>
<dbReference type="AlphaFoldDB" id="A0A830GME1"/>
<dbReference type="InterPro" id="IPR021671">
    <property type="entry name" value="PD(D/E)XK_Endonuc"/>
</dbReference>
<dbReference type="Proteomes" id="UP000605784">
    <property type="component" value="Unassembled WGS sequence"/>
</dbReference>
<dbReference type="Gene3D" id="3.40.1350.10">
    <property type="match status" value="1"/>
</dbReference>
<protein>
    <recommendedName>
        <fullName evidence="1">PD(D/E)XK endonuclease domain-containing protein</fullName>
    </recommendedName>
</protein>
<dbReference type="InterPro" id="IPR011335">
    <property type="entry name" value="Restrct_endonuc-II-like"/>
</dbReference>
<name>A0A830GME1_9EURY</name>
<dbReference type="InterPro" id="IPR011856">
    <property type="entry name" value="tRNA_endonuc-like_dom_sf"/>
</dbReference>
<dbReference type="RefSeq" id="WP_188997402.1">
    <property type="nucleotide sequence ID" value="NZ_BMOU01000003.1"/>
</dbReference>
<proteinExistence type="predicted"/>
<dbReference type="EMBL" id="BMOU01000003">
    <property type="protein sequence ID" value="GGN94934.1"/>
    <property type="molecule type" value="Genomic_DNA"/>
</dbReference>
<organism evidence="2 3">
    <name type="scientific">Haloarcula pellucida</name>
    <dbReference type="NCBI Taxonomy" id="1427151"/>
    <lineage>
        <taxon>Archaea</taxon>
        <taxon>Methanobacteriati</taxon>
        <taxon>Methanobacteriota</taxon>
        <taxon>Stenosarchaea group</taxon>
        <taxon>Halobacteria</taxon>
        <taxon>Halobacteriales</taxon>
        <taxon>Haloarculaceae</taxon>
        <taxon>Haloarcula</taxon>
    </lineage>
</organism>
<reference evidence="2" key="2">
    <citation type="submission" date="2020-09" db="EMBL/GenBank/DDBJ databases">
        <authorList>
            <person name="Sun Q."/>
            <person name="Ohkuma M."/>
        </authorList>
    </citation>
    <scope>NUCLEOTIDE SEQUENCE</scope>
    <source>
        <strain evidence="2">JCM 17820</strain>
    </source>
</reference>
<comment type="caution">
    <text evidence="2">The sequence shown here is derived from an EMBL/GenBank/DDBJ whole genome shotgun (WGS) entry which is preliminary data.</text>
</comment>
<feature type="domain" description="PD(D/E)XK endonuclease" evidence="1">
    <location>
        <begin position="8"/>
        <end position="118"/>
    </location>
</feature>